<evidence type="ECO:0000313" key="2">
    <source>
        <dbReference type="EMBL" id="HEC57650.1"/>
    </source>
</evidence>
<reference evidence="3 4" key="1">
    <citation type="submission" date="2016-05" db="EMBL/GenBank/DDBJ databases">
        <title>Microbial consortia oxidize butane by reversing methanogenesis.</title>
        <authorList>
            <person name="Laso-Perez R."/>
            <person name="Richter M."/>
            <person name="Wegener G."/>
            <person name="Musat F."/>
        </authorList>
    </citation>
    <scope>NUCLEOTIDE SEQUENCE [LARGE SCALE GENOMIC DNA]</scope>
    <source>
        <strain evidence="3">BOX1</strain>
    </source>
</reference>
<evidence type="ECO:0000256" key="1">
    <source>
        <dbReference type="SAM" id="Phobius"/>
    </source>
</evidence>
<feature type="transmembrane region" description="Helical" evidence="1">
    <location>
        <begin position="95"/>
        <end position="118"/>
    </location>
</feature>
<gene>
    <name evidence="2" type="ORF">ENI32_07235</name>
    <name evidence="3" type="ORF">SBU_000580</name>
</gene>
<feature type="transmembrane region" description="Helical" evidence="1">
    <location>
        <begin position="36"/>
        <end position="57"/>
    </location>
</feature>
<dbReference type="STRING" id="1839936.SBU_000580"/>
<evidence type="ECO:0000313" key="4">
    <source>
        <dbReference type="Proteomes" id="UP000185779"/>
    </source>
</evidence>
<organism evidence="3 4">
    <name type="scientific">Candidatus Syntropharchaeum butanivorans</name>
    <dbReference type="NCBI Taxonomy" id="1839936"/>
    <lineage>
        <taxon>Archaea</taxon>
        <taxon>Methanobacteriati</taxon>
        <taxon>Methanobacteriota</taxon>
        <taxon>Stenosarchaea group</taxon>
        <taxon>Methanomicrobia</taxon>
        <taxon>Methanosarcinales</taxon>
        <taxon>ANME-2 cluster</taxon>
        <taxon>Candidatus Syntropharchaeum</taxon>
    </lineage>
</organism>
<keyword evidence="1" id="KW-0472">Membrane</keyword>
<keyword evidence="1" id="KW-0812">Transmembrane</keyword>
<feature type="transmembrane region" description="Helical" evidence="1">
    <location>
        <begin position="64"/>
        <end position="83"/>
    </location>
</feature>
<keyword evidence="4" id="KW-1185">Reference proteome</keyword>
<dbReference type="Proteomes" id="UP000885936">
    <property type="component" value="Unassembled WGS sequence"/>
</dbReference>
<dbReference type="Proteomes" id="UP000185779">
    <property type="component" value="Unassembled WGS sequence"/>
</dbReference>
<sequence>MIRIGKQIVPAMVLLGLLLLAGVASAAEDEASMWELWSSALELAICIVVVGASFLAYDKTRHITLLYLGLTFICLSVAIDAQILGTMGGGETTRIIHHVGMLGAMVMMAKIVITPLLVK</sequence>
<keyword evidence="1" id="KW-1133">Transmembrane helix</keyword>
<dbReference type="AlphaFoldDB" id="A0A1F2P636"/>
<reference evidence="2" key="2">
    <citation type="journal article" date="2020" name="mSystems">
        <title>Genome- and Community-Level Interaction Insights into Carbon Utilization and Element Cycling Functions of Hydrothermarchaeota in Hydrothermal Sediment.</title>
        <authorList>
            <person name="Zhou Z."/>
            <person name="Liu Y."/>
            <person name="Xu W."/>
            <person name="Pan J."/>
            <person name="Luo Z.H."/>
            <person name="Li M."/>
        </authorList>
    </citation>
    <scope>NUCLEOTIDE SEQUENCE [LARGE SCALE GENOMIC DNA]</scope>
    <source>
        <strain evidence="2">HyVt-386</strain>
    </source>
</reference>
<comment type="caution">
    <text evidence="3">The sequence shown here is derived from an EMBL/GenBank/DDBJ whole genome shotgun (WGS) entry which is preliminary data.</text>
</comment>
<dbReference type="EMBL" id="DRIE01000120">
    <property type="protein sequence ID" value="HEC57650.1"/>
    <property type="molecule type" value="Genomic_DNA"/>
</dbReference>
<proteinExistence type="predicted"/>
<evidence type="ECO:0000313" key="3">
    <source>
        <dbReference type="EMBL" id="OFV66613.1"/>
    </source>
</evidence>
<protein>
    <submittedName>
        <fullName evidence="3">Membrane protein</fullName>
    </submittedName>
</protein>
<dbReference type="EMBL" id="LYOR01000002">
    <property type="protein sequence ID" value="OFV66613.1"/>
    <property type="molecule type" value="Genomic_DNA"/>
</dbReference>
<accession>A0A1F2P636</accession>
<name>A0A1F2P636_9EURY</name>